<dbReference type="RefSeq" id="WP_249865374.1">
    <property type="nucleotide sequence ID" value="NZ_CP027059.1"/>
</dbReference>
<dbReference type="Pfam" id="PF01547">
    <property type="entry name" value="SBP_bac_1"/>
    <property type="match status" value="1"/>
</dbReference>
<accession>A0ABY4RPR4</accession>
<evidence type="ECO:0000313" key="4">
    <source>
        <dbReference type="Proteomes" id="UP001057134"/>
    </source>
</evidence>
<dbReference type="InterPro" id="IPR050490">
    <property type="entry name" value="Bact_solute-bd_prot1"/>
</dbReference>
<evidence type="ECO:0000313" key="3">
    <source>
        <dbReference type="EMBL" id="UQZ83347.1"/>
    </source>
</evidence>
<dbReference type="PROSITE" id="PS51257">
    <property type="entry name" value="PROKAR_LIPOPROTEIN"/>
    <property type="match status" value="1"/>
</dbReference>
<feature type="chain" id="PRO_5046564862" evidence="1">
    <location>
        <begin position="32"/>
        <end position="509"/>
    </location>
</feature>
<name>A0ABY4RPR4_9BACL</name>
<dbReference type="Gene3D" id="3.40.190.10">
    <property type="entry name" value="Periplasmic binding protein-like II"/>
    <property type="match status" value="2"/>
</dbReference>
<dbReference type="InterPro" id="IPR006059">
    <property type="entry name" value="SBP"/>
</dbReference>
<dbReference type="SUPFAM" id="SSF53850">
    <property type="entry name" value="Periplasmic binding protein-like II"/>
    <property type="match status" value="1"/>
</dbReference>
<dbReference type="InterPro" id="IPR022627">
    <property type="entry name" value="DUF3502"/>
</dbReference>
<evidence type="ECO:0000256" key="1">
    <source>
        <dbReference type="SAM" id="SignalP"/>
    </source>
</evidence>
<dbReference type="Proteomes" id="UP001057134">
    <property type="component" value="Chromosome"/>
</dbReference>
<reference evidence="3" key="2">
    <citation type="journal article" date="2021" name="J Anim Sci Technol">
        <title>Complete genome sequence of Paenibacillus konkukensis sp. nov. SK3146 as a potential probiotic strain.</title>
        <authorList>
            <person name="Jung H.I."/>
            <person name="Park S."/>
            <person name="Niu K.M."/>
            <person name="Lee S.W."/>
            <person name="Kothari D."/>
            <person name="Yi K.J."/>
            <person name="Kim S.K."/>
        </authorList>
    </citation>
    <scope>NUCLEOTIDE SEQUENCE</scope>
    <source>
        <strain evidence="3">SK3146</strain>
    </source>
</reference>
<feature type="signal peptide" evidence="1">
    <location>
        <begin position="1"/>
        <end position="31"/>
    </location>
</feature>
<keyword evidence="4" id="KW-1185">Reference proteome</keyword>
<organism evidence="3 4">
    <name type="scientific">Paenibacillus konkukensis</name>
    <dbReference type="NCBI Taxonomy" id="2020716"/>
    <lineage>
        <taxon>Bacteria</taxon>
        <taxon>Bacillati</taxon>
        <taxon>Bacillota</taxon>
        <taxon>Bacilli</taxon>
        <taxon>Bacillales</taxon>
        <taxon>Paenibacillaceae</taxon>
        <taxon>Paenibacillus</taxon>
    </lineage>
</organism>
<dbReference type="PANTHER" id="PTHR43649">
    <property type="entry name" value="ARABINOSE-BINDING PROTEIN-RELATED"/>
    <property type="match status" value="1"/>
</dbReference>
<dbReference type="PANTHER" id="PTHR43649:SF17">
    <property type="entry name" value="ABC TRANSPORTER SOLUTE BINDING PROTEIN-SUGAR TRANSPORT"/>
    <property type="match status" value="1"/>
</dbReference>
<gene>
    <name evidence="3" type="ORF">SK3146_02534</name>
</gene>
<keyword evidence="1" id="KW-0732">Signal</keyword>
<evidence type="ECO:0000259" key="2">
    <source>
        <dbReference type="Pfam" id="PF12010"/>
    </source>
</evidence>
<sequence length="509" mass="56068">MFTKAKRLRTTAAAVFSLTLILAGCSPGSKAPDNAVSNADSGNAGKLKPYEIKMAFFTTTSQTQGITEVEKAVNEITKKKLNATVKFVPISFGSYAQQLNLMGASNEKLDLLVSGVGGTYSTQVAQGRLLALDDLLAKYGGDITKTLDPAFIQAAKVNGKLYGITSNRDLAADRSLLMRKDLIDKYKIDLSKLTSYKDLDSVFQTIKDKEPGITPLVLYTSSTTPADQFVNSDFDILGDRIGVIDYANKDLKVLNLFETPQYADYLNTARAWYDKGYILKDAATSKDNGSDLVKAGRAFSYFITSKPGNVTQTARTTGYEMVEYKISKPVSNTSHITRFMWSIANSSQDPARTMMLLNLMYSDKDLINLLSWGIEGRDYVKKSDNVIDYPQGVDAKSVPYGLNQGWLFGDQFKSYVFNGDPEDIYKQTDQFNKEALKSPVLGFTFDSSPVKTEVAAVTNVMNQYRAGLETGTLDPKAALPDFIGKLKSAGIDKIIAEKQKQIDEWTKTK</sequence>
<dbReference type="EMBL" id="CP027059">
    <property type="protein sequence ID" value="UQZ83347.1"/>
    <property type="molecule type" value="Genomic_DNA"/>
</dbReference>
<dbReference type="Pfam" id="PF12010">
    <property type="entry name" value="DUF3502"/>
    <property type="match status" value="1"/>
</dbReference>
<reference evidence="3" key="1">
    <citation type="submission" date="2018-02" db="EMBL/GenBank/DDBJ databases">
        <authorList>
            <person name="Kim S.-K."/>
            <person name="Jung H.-I."/>
            <person name="Lee S.-W."/>
        </authorList>
    </citation>
    <scope>NUCLEOTIDE SEQUENCE</scope>
    <source>
        <strain evidence="3">SK3146</strain>
    </source>
</reference>
<proteinExistence type="predicted"/>
<feature type="domain" description="DUF3502" evidence="2">
    <location>
        <begin position="439"/>
        <end position="507"/>
    </location>
</feature>
<protein>
    <submittedName>
        <fullName evidence="3">Bacterial extracellular solute-binding protein</fullName>
    </submittedName>
</protein>